<comment type="caution">
    <text evidence="1">The sequence shown here is derived from an EMBL/GenBank/DDBJ whole genome shotgun (WGS) entry which is preliminary data.</text>
</comment>
<evidence type="ECO:0000313" key="1">
    <source>
        <dbReference type="EMBL" id="KAF3532625.1"/>
    </source>
</evidence>
<keyword evidence="2" id="KW-1185">Reference proteome</keyword>
<dbReference type="Proteomes" id="UP000266723">
    <property type="component" value="Unassembled WGS sequence"/>
</dbReference>
<sequence length="57" mass="6557">MRLYKGSNRTKDRLSIPLWQREMDSMYLDSRAVDETGTGDPASASIDTDSCFDRHFL</sequence>
<gene>
    <name evidence="1" type="ORF">DY000_02040104</name>
</gene>
<evidence type="ECO:0000313" key="2">
    <source>
        <dbReference type="Proteomes" id="UP000266723"/>
    </source>
</evidence>
<organism evidence="1 2">
    <name type="scientific">Brassica cretica</name>
    <name type="common">Mustard</name>
    <dbReference type="NCBI Taxonomy" id="69181"/>
    <lineage>
        <taxon>Eukaryota</taxon>
        <taxon>Viridiplantae</taxon>
        <taxon>Streptophyta</taxon>
        <taxon>Embryophyta</taxon>
        <taxon>Tracheophyta</taxon>
        <taxon>Spermatophyta</taxon>
        <taxon>Magnoliopsida</taxon>
        <taxon>eudicotyledons</taxon>
        <taxon>Gunneridae</taxon>
        <taxon>Pentapetalae</taxon>
        <taxon>rosids</taxon>
        <taxon>malvids</taxon>
        <taxon>Brassicales</taxon>
        <taxon>Brassicaceae</taxon>
        <taxon>Brassiceae</taxon>
        <taxon>Brassica</taxon>
    </lineage>
</organism>
<dbReference type="EMBL" id="QGKV02001507">
    <property type="protein sequence ID" value="KAF3532625.1"/>
    <property type="molecule type" value="Genomic_DNA"/>
</dbReference>
<name>A0ABQ7BL47_BRACR</name>
<protein>
    <submittedName>
        <fullName evidence="1">Uncharacterized protein</fullName>
    </submittedName>
</protein>
<accession>A0ABQ7BL47</accession>
<reference evidence="1 2" key="1">
    <citation type="journal article" date="2020" name="BMC Genomics">
        <title>Intraspecific diversification of the crop wild relative Brassica cretica Lam. using demographic model selection.</title>
        <authorList>
            <person name="Kioukis A."/>
            <person name="Michalopoulou V.A."/>
            <person name="Briers L."/>
            <person name="Pirintsos S."/>
            <person name="Studholme D.J."/>
            <person name="Pavlidis P."/>
            <person name="Sarris P.F."/>
        </authorList>
    </citation>
    <scope>NUCLEOTIDE SEQUENCE [LARGE SCALE GENOMIC DNA]</scope>
    <source>
        <strain evidence="2">cv. PFS-1207/04</strain>
    </source>
</reference>
<proteinExistence type="predicted"/>